<reference evidence="1 2" key="1">
    <citation type="submission" date="2015-10" db="EMBL/GenBank/DDBJ databases">
        <title>Large-scale maps of variable infection efficiencies in aquatic Bacteriodetes phage-host model systems.</title>
        <authorList>
            <person name="Holmfeldt K."/>
            <person name="Solonenko N."/>
            <person name="Howard-Varona C."/>
            <person name="Moreno M."/>
            <person name="Malmstrom R.R."/>
            <person name="Blow M.J."/>
            <person name="Sullivan M.B."/>
        </authorList>
    </citation>
    <scope>NUCLEOTIDE SEQUENCE [LARGE SCALE GENOMIC DNA]</scope>
</reference>
<protein>
    <submittedName>
        <fullName evidence="1">Uncharacterized protein</fullName>
    </submittedName>
</protein>
<accession>A0A0S2MW68</accession>
<sequence>MIKEIEGKYFKECNAVMMAVNKNNAPKEGEFCICDHRTNLGCGPRGESKYLAKTISGKTLEEIIISKYKHLYLTVDEEIKEGDCVLYNQKEILQVQMVTSESYHFTNGEYEMKTNIFLLVKIIATTDTSLTKKVMDYSKPDKYDVGNEMFKGKPQYKKEHLPSPSQAFIKKYCELGGIDEVLVEYELDDRNMLPFSDTNYPAKLKTDSYNTITIKSVEEKTYSKSELQVLKSDIQHLCTWYQGRDVDRCERVENWIKENL</sequence>
<organism evidence="1 2">
    <name type="scientific">Cellulophaga phage phi4:1_13</name>
    <dbReference type="NCBI Taxonomy" id="1747284"/>
    <lineage>
        <taxon>Viruses</taxon>
        <taxon>Duplodnaviria</taxon>
        <taxon>Heunggongvirae</taxon>
        <taxon>Uroviricota</taxon>
        <taxon>Caudoviricetes</taxon>
        <taxon>Lightbulbvirus</taxon>
        <taxon>Lightbulbvirus Cba41</taxon>
    </lineage>
</organism>
<evidence type="ECO:0000313" key="1">
    <source>
        <dbReference type="EMBL" id="ALO80180.1"/>
    </source>
</evidence>
<dbReference type="EMBL" id="KT962245">
    <property type="protein sequence ID" value="ALO80180.1"/>
    <property type="molecule type" value="Genomic_RNA"/>
</dbReference>
<gene>
    <name evidence="1" type="ORF">Phi4113_171</name>
</gene>
<name>A0A0S2MW68_9CAUD</name>
<proteinExistence type="predicted"/>
<dbReference type="Proteomes" id="UP000229115">
    <property type="component" value="Segment"/>
</dbReference>
<evidence type="ECO:0000313" key="2">
    <source>
        <dbReference type="Proteomes" id="UP000229115"/>
    </source>
</evidence>